<keyword evidence="3" id="KW-0804">Transcription</keyword>
<dbReference type="Gene3D" id="1.10.10.60">
    <property type="entry name" value="Homeodomain-like"/>
    <property type="match status" value="1"/>
</dbReference>
<dbReference type="InterPro" id="IPR009057">
    <property type="entry name" value="Homeodomain-like_sf"/>
</dbReference>
<dbReference type="InterPro" id="IPR004111">
    <property type="entry name" value="Repressor_TetR_C"/>
</dbReference>
<organism evidence="6 7">
    <name type="scientific">Nonomuraea salmonea</name>
    <dbReference type="NCBI Taxonomy" id="46181"/>
    <lineage>
        <taxon>Bacteria</taxon>
        <taxon>Bacillati</taxon>
        <taxon>Actinomycetota</taxon>
        <taxon>Actinomycetes</taxon>
        <taxon>Streptosporangiales</taxon>
        <taxon>Streptosporangiaceae</taxon>
        <taxon>Nonomuraea</taxon>
    </lineage>
</organism>
<dbReference type="RefSeq" id="WP_345400413.1">
    <property type="nucleotide sequence ID" value="NZ_BAAAXS010000001.1"/>
</dbReference>
<reference evidence="6 7" key="1">
    <citation type="submission" date="2024-09" db="EMBL/GenBank/DDBJ databases">
        <authorList>
            <person name="Sun Q."/>
            <person name="Mori K."/>
        </authorList>
    </citation>
    <scope>NUCLEOTIDE SEQUENCE [LARGE SCALE GENOMIC DNA]</scope>
    <source>
        <strain evidence="6 7">JCM 3324</strain>
    </source>
</reference>
<name>A0ABV5NN20_9ACTN</name>
<proteinExistence type="predicted"/>
<dbReference type="Proteomes" id="UP001589568">
    <property type="component" value="Unassembled WGS sequence"/>
</dbReference>
<evidence type="ECO:0000256" key="2">
    <source>
        <dbReference type="ARBA" id="ARBA00023125"/>
    </source>
</evidence>
<dbReference type="SUPFAM" id="SSF46689">
    <property type="entry name" value="Homeodomain-like"/>
    <property type="match status" value="1"/>
</dbReference>
<evidence type="ECO:0000313" key="7">
    <source>
        <dbReference type="Proteomes" id="UP001589568"/>
    </source>
</evidence>
<dbReference type="Pfam" id="PF00440">
    <property type="entry name" value="TetR_N"/>
    <property type="match status" value="1"/>
</dbReference>
<gene>
    <name evidence="6" type="ORF">ACFFR3_16445</name>
</gene>
<feature type="domain" description="HTH tetR-type" evidence="5">
    <location>
        <begin position="14"/>
        <end position="74"/>
    </location>
</feature>
<keyword evidence="7" id="KW-1185">Reference proteome</keyword>
<dbReference type="Pfam" id="PF02909">
    <property type="entry name" value="TetR_C_1"/>
    <property type="match status" value="1"/>
</dbReference>
<dbReference type="PANTHER" id="PTHR30055">
    <property type="entry name" value="HTH-TYPE TRANSCRIPTIONAL REGULATOR RUTR"/>
    <property type="match status" value="1"/>
</dbReference>
<evidence type="ECO:0000256" key="4">
    <source>
        <dbReference type="PROSITE-ProRule" id="PRU00335"/>
    </source>
</evidence>
<feature type="DNA-binding region" description="H-T-H motif" evidence="4">
    <location>
        <begin position="37"/>
        <end position="56"/>
    </location>
</feature>
<protein>
    <submittedName>
        <fullName evidence="6">TetR/AcrR family transcriptional regulator</fullName>
    </submittedName>
</protein>
<keyword evidence="2 4" id="KW-0238">DNA-binding</keyword>
<keyword evidence="1" id="KW-0805">Transcription regulation</keyword>
<comment type="caution">
    <text evidence="6">The sequence shown here is derived from an EMBL/GenBank/DDBJ whole genome shotgun (WGS) entry which is preliminary data.</text>
</comment>
<dbReference type="Gene3D" id="1.10.357.10">
    <property type="entry name" value="Tetracycline Repressor, domain 2"/>
    <property type="match status" value="1"/>
</dbReference>
<dbReference type="SUPFAM" id="SSF48498">
    <property type="entry name" value="Tetracyclin repressor-like, C-terminal domain"/>
    <property type="match status" value="1"/>
</dbReference>
<dbReference type="PROSITE" id="PS50977">
    <property type="entry name" value="HTH_TETR_2"/>
    <property type="match status" value="1"/>
</dbReference>
<dbReference type="InterPro" id="IPR036271">
    <property type="entry name" value="Tet_transcr_reg_TetR-rel_C_sf"/>
</dbReference>
<dbReference type="EMBL" id="JBHMCF010000011">
    <property type="protein sequence ID" value="MFB9471114.1"/>
    <property type="molecule type" value="Genomic_DNA"/>
</dbReference>
<evidence type="ECO:0000256" key="1">
    <source>
        <dbReference type="ARBA" id="ARBA00023015"/>
    </source>
</evidence>
<evidence type="ECO:0000313" key="6">
    <source>
        <dbReference type="EMBL" id="MFB9471114.1"/>
    </source>
</evidence>
<sequence>MAQDRAKGVGRPPRLTLEAILAAADRILRSEGPEKLSMRRLAQELGSAPMTLYYHVRDKDELLLLLMEEQAKALPRPELPADPRERLLAVAALLYEELAERLWIVEVLAGGDLIAPSALWFVEEMIDAAVECGNPPERALFVYRSIWFYIVGDLTIRVKGARRRAGVPAYEDRVVAGLRGGTHPRLAALAGRWAELNARDTHREALAALIDGLLR</sequence>
<dbReference type="PANTHER" id="PTHR30055:SF151">
    <property type="entry name" value="TRANSCRIPTIONAL REGULATORY PROTEIN"/>
    <property type="match status" value="1"/>
</dbReference>
<dbReference type="InterPro" id="IPR001647">
    <property type="entry name" value="HTH_TetR"/>
</dbReference>
<evidence type="ECO:0000256" key="3">
    <source>
        <dbReference type="ARBA" id="ARBA00023163"/>
    </source>
</evidence>
<accession>A0ABV5NN20</accession>
<evidence type="ECO:0000259" key="5">
    <source>
        <dbReference type="PROSITE" id="PS50977"/>
    </source>
</evidence>
<dbReference type="InterPro" id="IPR050109">
    <property type="entry name" value="HTH-type_TetR-like_transc_reg"/>
</dbReference>